<gene>
    <name evidence="2" type="ORF">EXIGLDRAFT_665813</name>
</gene>
<dbReference type="InParanoid" id="A0A165PEK2"/>
<evidence type="ECO:0000256" key="1">
    <source>
        <dbReference type="SAM" id="MobiDB-lite"/>
    </source>
</evidence>
<feature type="region of interest" description="Disordered" evidence="1">
    <location>
        <begin position="105"/>
        <end position="124"/>
    </location>
</feature>
<dbReference type="STRING" id="1314781.A0A165PEK2"/>
<evidence type="ECO:0008006" key="4">
    <source>
        <dbReference type="Google" id="ProtNLM"/>
    </source>
</evidence>
<reference evidence="2 3" key="1">
    <citation type="journal article" date="2016" name="Mol. Biol. Evol.">
        <title>Comparative Genomics of Early-Diverging Mushroom-Forming Fungi Provides Insights into the Origins of Lignocellulose Decay Capabilities.</title>
        <authorList>
            <person name="Nagy L.G."/>
            <person name="Riley R."/>
            <person name="Tritt A."/>
            <person name="Adam C."/>
            <person name="Daum C."/>
            <person name="Floudas D."/>
            <person name="Sun H."/>
            <person name="Yadav J.S."/>
            <person name="Pangilinan J."/>
            <person name="Larsson K.H."/>
            <person name="Matsuura K."/>
            <person name="Barry K."/>
            <person name="Labutti K."/>
            <person name="Kuo R."/>
            <person name="Ohm R.A."/>
            <person name="Bhattacharya S.S."/>
            <person name="Shirouzu T."/>
            <person name="Yoshinaga Y."/>
            <person name="Martin F.M."/>
            <person name="Grigoriev I.V."/>
            <person name="Hibbett D.S."/>
        </authorList>
    </citation>
    <scope>NUCLEOTIDE SEQUENCE [LARGE SCALE GENOMIC DNA]</scope>
    <source>
        <strain evidence="2 3">HHB12029</strain>
    </source>
</reference>
<evidence type="ECO:0000313" key="2">
    <source>
        <dbReference type="EMBL" id="KZW02063.1"/>
    </source>
</evidence>
<sequence length="287" mass="30511">MASQFAARPGCPMCSIASSAQSNAIPPSPLPTSSFLTSSNSNGPDILWRDDNFTAYHEKANPVSSKGHVIILFNLHVPSIYSLSTTDLPLLIGMQRIAQRLLSQLAPPPAPSSPDPNGAPTPGIAPLAPDYSHFKIGFISYPFKDSKIPVTDHLHAHCYVGEPDLAGWWRKMAYGPLAWYSIEDLIAEIRETSTNNRVKVKTGAELRPIDTVPTAGARTGLPDGRETTVASIGVLDPEEGVSLATPATPPTARRQSTLTDPIPRPSSVTPLTAPEPEATPPPSASAD</sequence>
<keyword evidence="3" id="KW-1185">Reference proteome</keyword>
<dbReference type="InterPro" id="IPR036265">
    <property type="entry name" value="HIT-like_sf"/>
</dbReference>
<name>A0A165PEK2_EXIGL</name>
<dbReference type="Proteomes" id="UP000077266">
    <property type="component" value="Unassembled WGS sequence"/>
</dbReference>
<accession>A0A165PEK2</accession>
<protein>
    <recommendedName>
        <fullName evidence="4">HIT domain-containing protein</fullName>
    </recommendedName>
</protein>
<feature type="compositionally biased region" description="Pro residues" evidence="1">
    <location>
        <begin position="277"/>
        <end position="287"/>
    </location>
</feature>
<proteinExistence type="predicted"/>
<organism evidence="2 3">
    <name type="scientific">Exidia glandulosa HHB12029</name>
    <dbReference type="NCBI Taxonomy" id="1314781"/>
    <lineage>
        <taxon>Eukaryota</taxon>
        <taxon>Fungi</taxon>
        <taxon>Dikarya</taxon>
        <taxon>Basidiomycota</taxon>
        <taxon>Agaricomycotina</taxon>
        <taxon>Agaricomycetes</taxon>
        <taxon>Auriculariales</taxon>
        <taxon>Exidiaceae</taxon>
        <taxon>Exidia</taxon>
    </lineage>
</organism>
<dbReference type="SUPFAM" id="SSF54197">
    <property type="entry name" value="HIT-like"/>
    <property type="match status" value="1"/>
</dbReference>
<dbReference type="EMBL" id="KV425890">
    <property type="protein sequence ID" value="KZW02063.1"/>
    <property type="molecule type" value="Genomic_DNA"/>
</dbReference>
<evidence type="ECO:0000313" key="3">
    <source>
        <dbReference type="Proteomes" id="UP000077266"/>
    </source>
</evidence>
<dbReference type="AlphaFoldDB" id="A0A165PEK2"/>
<feature type="region of interest" description="Disordered" evidence="1">
    <location>
        <begin position="234"/>
        <end position="287"/>
    </location>
</feature>
<dbReference type="Gene3D" id="3.30.428.10">
    <property type="entry name" value="HIT-like"/>
    <property type="match status" value="1"/>
</dbReference>
<feature type="compositionally biased region" description="Pro residues" evidence="1">
    <location>
        <begin position="106"/>
        <end position="119"/>
    </location>
</feature>
<dbReference type="OrthoDB" id="3361363at2759"/>